<keyword evidence="5 13" id="KW-1133">Transmembrane helix</keyword>
<dbReference type="Proteomes" id="UP000008237">
    <property type="component" value="Unassembled WGS sequence"/>
</dbReference>
<feature type="transmembrane region" description="Helical" evidence="13">
    <location>
        <begin position="633"/>
        <end position="656"/>
    </location>
</feature>
<dbReference type="GO" id="GO:0051046">
    <property type="term" value="P:regulation of secretion"/>
    <property type="evidence" value="ECO:0007669"/>
    <property type="project" value="TreeGrafter"/>
</dbReference>
<dbReference type="InterPro" id="IPR029021">
    <property type="entry name" value="Prot-tyrosine_phosphatase-like"/>
</dbReference>
<evidence type="ECO:0000256" key="14">
    <source>
        <dbReference type="SAM" id="SignalP"/>
    </source>
</evidence>
<dbReference type="Pfam" id="PF00102">
    <property type="entry name" value="Y_phosphatase"/>
    <property type="match status" value="1"/>
</dbReference>
<dbReference type="OrthoDB" id="9880441at2759"/>
<feature type="region of interest" description="Disordered" evidence="12">
    <location>
        <begin position="688"/>
        <end position="731"/>
    </location>
</feature>
<evidence type="ECO:0000313" key="18">
    <source>
        <dbReference type="Proteomes" id="UP000008237"/>
    </source>
</evidence>
<dbReference type="InParanoid" id="E2BD87"/>
<feature type="signal peptide" evidence="14">
    <location>
        <begin position="1"/>
        <end position="25"/>
    </location>
</feature>
<protein>
    <submittedName>
        <fullName evidence="17">Receptor-type tyrosine-protein phosphatase N2</fullName>
    </submittedName>
</protein>
<feature type="compositionally biased region" description="Acidic residues" evidence="12">
    <location>
        <begin position="359"/>
        <end position="382"/>
    </location>
</feature>
<accession>E2BD87</accession>
<dbReference type="SUPFAM" id="SSF52799">
    <property type="entry name" value="(Phosphotyrosine protein) phosphatases II"/>
    <property type="match status" value="1"/>
</dbReference>
<evidence type="ECO:0000256" key="7">
    <source>
        <dbReference type="ARBA" id="ARBA00023136"/>
    </source>
</evidence>
<dbReference type="STRING" id="610380.E2BD87"/>
<organism evidence="18">
    <name type="scientific">Harpegnathos saltator</name>
    <name type="common">Jerdon's jumping ant</name>
    <dbReference type="NCBI Taxonomy" id="610380"/>
    <lineage>
        <taxon>Eukaryota</taxon>
        <taxon>Metazoa</taxon>
        <taxon>Ecdysozoa</taxon>
        <taxon>Arthropoda</taxon>
        <taxon>Hexapoda</taxon>
        <taxon>Insecta</taxon>
        <taxon>Pterygota</taxon>
        <taxon>Neoptera</taxon>
        <taxon>Endopterygota</taxon>
        <taxon>Hymenoptera</taxon>
        <taxon>Apocrita</taxon>
        <taxon>Aculeata</taxon>
        <taxon>Formicoidea</taxon>
        <taxon>Formicidae</taxon>
        <taxon>Ponerinae</taxon>
        <taxon>Ponerini</taxon>
        <taxon>Harpegnathos</taxon>
    </lineage>
</organism>
<evidence type="ECO:0000259" key="15">
    <source>
        <dbReference type="PROSITE" id="PS50055"/>
    </source>
</evidence>
<evidence type="ECO:0000256" key="2">
    <source>
        <dbReference type="ARBA" id="ARBA00022553"/>
    </source>
</evidence>
<dbReference type="Gene3D" id="3.90.190.10">
    <property type="entry name" value="Protein tyrosine phosphatase superfamily"/>
    <property type="match status" value="1"/>
</dbReference>
<evidence type="ECO:0000256" key="12">
    <source>
        <dbReference type="SAM" id="MobiDB-lite"/>
    </source>
</evidence>
<dbReference type="PANTHER" id="PTHR46106">
    <property type="entry name" value="IA-2 PROTEIN TYROSINE PHOSPHATASE, ISOFORM C"/>
    <property type="match status" value="1"/>
</dbReference>
<dbReference type="EMBL" id="GL447585">
    <property type="protein sequence ID" value="EFN86315.1"/>
    <property type="molecule type" value="Genomic_DNA"/>
</dbReference>
<keyword evidence="3 13" id="KW-0812">Transmembrane</keyword>
<evidence type="ECO:0000256" key="1">
    <source>
        <dbReference type="ARBA" id="ARBA00004212"/>
    </source>
</evidence>
<dbReference type="InterPro" id="IPR016130">
    <property type="entry name" value="Tyr_Pase_AS"/>
</dbReference>
<dbReference type="PROSITE" id="PS00383">
    <property type="entry name" value="TYR_PHOSPHATASE_1"/>
    <property type="match status" value="1"/>
</dbReference>
<keyword evidence="6" id="KW-0770">Synapse</keyword>
<feature type="chain" id="PRO_5003157999" evidence="14">
    <location>
        <begin position="26"/>
        <end position="1047"/>
    </location>
</feature>
<dbReference type="PANTHER" id="PTHR46106:SF4">
    <property type="entry name" value="IA-2 PROTEIN TYROSINE PHOSPHATASE, ISOFORM C"/>
    <property type="match status" value="1"/>
</dbReference>
<evidence type="ECO:0000256" key="6">
    <source>
        <dbReference type="ARBA" id="ARBA00023018"/>
    </source>
</evidence>
<dbReference type="FunFam" id="3.90.190.10:FF:000017">
    <property type="entry name" value="receptor-type tyrosine-protein phosphatase-like N isoform X2"/>
    <property type="match status" value="1"/>
</dbReference>
<dbReference type="Gene3D" id="3.30.70.2470">
    <property type="entry name" value="Protein-tyrosine phosphatase receptor IA-2 ectodomain"/>
    <property type="match status" value="1"/>
</dbReference>
<feature type="region of interest" description="Disordered" evidence="12">
    <location>
        <begin position="359"/>
        <end position="388"/>
    </location>
</feature>
<evidence type="ECO:0000256" key="10">
    <source>
        <dbReference type="ARBA" id="ARBA00023329"/>
    </source>
</evidence>
<feature type="domain" description="Tyrosine-protein phosphatase" evidence="15">
    <location>
        <begin position="755"/>
        <end position="1015"/>
    </location>
</feature>
<evidence type="ECO:0000256" key="13">
    <source>
        <dbReference type="SAM" id="Phobius"/>
    </source>
</evidence>
<dbReference type="PROSITE" id="PS50056">
    <property type="entry name" value="TYR_PHOSPHATASE_2"/>
    <property type="match status" value="1"/>
</dbReference>
<dbReference type="Pfam" id="PF11548">
    <property type="entry name" value="Receptor_IA-2"/>
    <property type="match status" value="1"/>
</dbReference>
<feature type="compositionally biased region" description="Polar residues" evidence="12">
    <location>
        <begin position="700"/>
        <end position="731"/>
    </location>
</feature>
<evidence type="ECO:0000256" key="8">
    <source>
        <dbReference type="ARBA" id="ARBA00023170"/>
    </source>
</evidence>
<dbReference type="OMA" id="MGRKRWW"/>
<evidence type="ECO:0000256" key="11">
    <source>
        <dbReference type="ARBA" id="ARBA00034103"/>
    </source>
</evidence>
<evidence type="ECO:0000256" key="3">
    <source>
        <dbReference type="ARBA" id="ARBA00022692"/>
    </source>
</evidence>
<evidence type="ECO:0000313" key="17">
    <source>
        <dbReference type="EMBL" id="EFN86315.1"/>
    </source>
</evidence>
<dbReference type="InterPro" id="IPR033522">
    <property type="entry name" value="IA-2/IA-2_beta"/>
</dbReference>
<evidence type="ECO:0000256" key="4">
    <source>
        <dbReference type="ARBA" id="ARBA00022729"/>
    </source>
</evidence>
<dbReference type="GO" id="GO:0045202">
    <property type="term" value="C:synapse"/>
    <property type="evidence" value="ECO:0007669"/>
    <property type="project" value="UniProtKB-SubCell"/>
</dbReference>
<keyword evidence="18" id="KW-1185">Reference proteome</keyword>
<dbReference type="InterPro" id="IPR021613">
    <property type="entry name" value="Receptor_IA-2_dom"/>
</dbReference>
<dbReference type="InterPro" id="IPR000387">
    <property type="entry name" value="Tyr_Pase_dom"/>
</dbReference>
<feature type="domain" description="Tyrosine specific protein phosphatases" evidence="16">
    <location>
        <begin position="934"/>
        <end position="1006"/>
    </location>
</feature>
<dbReference type="SMART" id="SM00194">
    <property type="entry name" value="PTPc"/>
    <property type="match status" value="1"/>
</dbReference>
<dbReference type="GO" id="GO:0004725">
    <property type="term" value="F:protein tyrosine phosphatase activity"/>
    <property type="evidence" value="ECO:0007669"/>
    <property type="project" value="InterPro"/>
</dbReference>
<dbReference type="GO" id="GO:0009653">
    <property type="term" value="P:anatomical structure morphogenesis"/>
    <property type="evidence" value="ECO:0007669"/>
    <property type="project" value="UniProtKB-ARBA"/>
</dbReference>
<dbReference type="GO" id="GO:0048666">
    <property type="term" value="P:neuron development"/>
    <property type="evidence" value="ECO:0007669"/>
    <property type="project" value="UniProtKB-ARBA"/>
</dbReference>
<dbReference type="SMART" id="SM00404">
    <property type="entry name" value="PTPc_motif"/>
    <property type="match status" value="1"/>
</dbReference>
<keyword evidence="4 14" id="KW-0732">Signal</keyword>
<dbReference type="PRINTS" id="PR00700">
    <property type="entry name" value="PRTYPHPHTASE"/>
</dbReference>
<dbReference type="InterPro" id="IPR000242">
    <property type="entry name" value="PTP_cat"/>
</dbReference>
<keyword evidence="10" id="KW-0968">Cytoplasmic vesicle</keyword>
<keyword evidence="9" id="KW-0325">Glycoprotein</keyword>
<dbReference type="AlphaFoldDB" id="E2BD87"/>
<name>E2BD87_HARSA</name>
<evidence type="ECO:0000256" key="9">
    <source>
        <dbReference type="ARBA" id="ARBA00023180"/>
    </source>
</evidence>
<keyword evidence="8 17" id="KW-0675">Receptor</keyword>
<dbReference type="PROSITE" id="PS50055">
    <property type="entry name" value="TYR_PHOSPHATASE_PTP"/>
    <property type="match status" value="1"/>
</dbReference>
<evidence type="ECO:0000259" key="16">
    <source>
        <dbReference type="PROSITE" id="PS50056"/>
    </source>
</evidence>
<dbReference type="GO" id="GO:0030141">
    <property type="term" value="C:secretory granule"/>
    <property type="evidence" value="ECO:0007669"/>
    <property type="project" value="InterPro"/>
</dbReference>
<reference evidence="17 18" key="1">
    <citation type="journal article" date="2010" name="Science">
        <title>Genomic comparison of the ants Camponotus floridanus and Harpegnathos saltator.</title>
        <authorList>
            <person name="Bonasio R."/>
            <person name="Zhang G."/>
            <person name="Ye C."/>
            <person name="Mutti N.S."/>
            <person name="Fang X."/>
            <person name="Qin N."/>
            <person name="Donahue G."/>
            <person name="Yang P."/>
            <person name="Li Q."/>
            <person name="Li C."/>
            <person name="Zhang P."/>
            <person name="Huang Z."/>
            <person name="Berger S.L."/>
            <person name="Reinberg D."/>
            <person name="Wang J."/>
            <person name="Liebig J."/>
        </authorList>
    </citation>
    <scope>NUCLEOTIDE SEQUENCE [LARGE SCALE GENOMIC DNA]</scope>
    <source>
        <strain evidence="17 18">R22 G/1</strain>
    </source>
</reference>
<dbReference type="FunCoup" id="E2BD87">
    <property type="interactions" value="57"/>
</dbReference>
<comment type="subcellular location">
    <subcellularLocation>
        <location evidence="1">Cytoplasmic vesicle</location>
        <location evidence="1">Secretory vesicle membrane</location>
        <topology evidence="1">Single-pass type I membrane protein</topology>
    </subcellularLocation>
    <subcellularLocation>
        <location evidence="11">Synapse</location>
    </subcellularLocation>
</comment>
<keyword evidence="2" id="KW-0597">Phosphoprotein</keyword>
<gene>
    <name evidence="17" type="ORF">EAI_15583</name>
</gene>
<proteinExistence type="predicted"/>
<evidence type="ECO:0000256" key="5">
    <source>
        <dbReference type="ARBA" id="ARBA00022989"/>
    </source>
</evidence>
<dbReference type="InterPro" id="IPR003595">
    <property type="entry name" value="Tyr_Pase_cat"/>
</dbReference>
<sequence>MGRKRWWAGGLGLLVLCILHHGVLADGDVGCLFSKNVCDPQTETCFNDLAFGRCVSLYANLENDDLYQYNLGVGELELLGLQLEGLESRGYEWTHPFTQCIIQTSLHNLRQGRSDLHNLHLCEYLKKTSLDEQDDEQFIGKIIPTVAILRISADNENPESNLVHALRGSAKVEDKYEVLPVFYDGEQSPAYNRESAGRVYGTGYMKWPVNDKNDPSINDEKYKEFYAKLRDERSALNLADEEFYPRARRYSFIDYRNDDDIDPFENSLRDEKLSENDDENPYDVQLLSPELEFLPGEKSPDYMLLNPSSTDDESDEKYEKAFSRKYKPRKLPSFEFLDTAGATSLDNVKKTIIRRDENLDYEDGGANEENSAEMENLSDDDDASSKVNGMYTEGGIIRPSKHETELDGISYDDTINDDLNKLLWRRELAGFKRRERLDVKKPGPPFSTNNYAFKTQSPPKDKIDNYGLSLLIHGIRVFAAFVDEEDYSEDNEDNNEVYAPLTKKELRGNMYKANDGPPKTYKNVDLDYVYIEFEQEFHKWLEGEHVVAKVGELLDLPPGTLKDIRVGRAEVTFKVVPNFKNYNATDVAENIGNIRGKLKETLGVKVIRAGIGDKTKLPATLVVSREMEMNSTLFGALVAAGVAAAIAAAAVTLIIARRHAKYRAKLARLTTPDPEASKDYQDLCRVRMQAKQPSEKAESSRITSLSRENESNNLPSNRSSTSSWGEEPTLSNMDISTGHMVLSYMEDHLKNKDRLDQEWAALCAYEADPSSTEIAEREMNVKQNRPGAALPYDHSRVVLNDLVNANNSDYINASTITDHDPRNPAYIATQGPLPQTTNEFWQLVWEQGSVVIVMLTRLTEEGHAMCHRYWPEEGSELYHIYEVHLVSEHFWCDDYLVRSFYLKNLCTCETRTVTQFHFLSWPENSVPYSTKALLEFRRKVNKSYRGRSCPIVVHCSDGVGRTGTYCLIDMVLNRMTKGAKEIDIAATLEHIRDQRPNMVATKQQFEFVLMAVAEEVHAILKALPVASSEKCAAAAGNNSLPPAKTEQ</sequence>
<dbReference type="GO" id="GO:0030658">
    <property type="term" value="C:transport vesicle membrane"/>
    <property type="evidence" value="ECO:0007669"/>
    <property type="project" value="UniProtKB-SubCell"/>
</dbReference>
<dbReference type="InterPro" id="IPR038112">
    <property type="entry name" value="Receptor_IA-2_ectodomain_sf"/>
</dbReference>
<keyword evidence="7 13" id="KW-0472">Membrane</keyword>